<dbReference type="Proteomes" id="UP000664144">
    <property type="component" value="Unassembled WGS sequence"/>
</dbReference>
<evidence type="ECO:0000256" key="1">
    <source>
        <dbReference type="SAM" id="SignalP"/>
    </source>
</evidence>
<dbReference type="Gene3D" id="2.40.160.130">
    <property type="entry name" value="Capsule assembly protein Wzi"/>
    <property type="match status" value="1"/>
</dbReference>
<keyword evidence="1" id="KW-0732">Signal</keyword>
<organism evidence="2 3">
    <name type="scientific">Hymenobacter telluris</name>
    <dbReference type="NCBI Taxonomy" id="2816474"/>
    <lineage>
        <taxon>Bacteria</taxon>
        <taxon>Pseudomonadati</taxon>
        <taxon>Bacteroidota</taxon>
        <taxon>Cytophagia</taxon>
        <taxon>Cytophagales</taxon>
        <taxon>Hymenobacteraceae</taxon>
        <taxon>Hymenobacter</taxon>
    </lineage>
</organism>
<evidence type="ECO:0000313" key="3">
    <source>
        <dbReference type="Proteomes" id="UP000664144"/>
    </source>
</evidence>
<reference evidence="2" key="1">
    <citation type="submission" date="2021-03" db="EMBL/GenBank/DDBJ databases">
        <authorList>
            <person name="Kim M.K."/>
        </authorList>
    </citation>
    <scope>NUCLEOTIDE SEQUENCE</scope>
    <source>
        <strain evidence="2">BT186</strain>
    </source>
</reference>
<feature type="signal peptide" evidence="1">
    <location>
        <begin position="1"/>
        <end position="19"/>
    </location>
</feature>
<dbReference type="Pfam" id="PF14052">
    <property type="entry name" value="Caps_assemb_Wzi"/>
    <property type="match status" value="1"/>
</dbReference>
<sequence length="484" mass="53568">MKRLLFLVFLLGILGSLQAQHLDSLRVTVGTLATLASQGYQPLWSVANRYGSISSQQADLSTFFTLGNEHALGAAAVTAAPRRRWVAGYGLAVYNNRHFRSTFLQEGYGKVGYGAWQLRAGRYRETTGTLDPSLSSGSFGISGNALPLPKVELAVTEYTNVPFTRSLVQFKGNFAHGWFGSQGFIKKYLLHQKSLYVKVGRDKLSVYGGLTHFAQWGGVFPSGRAPSRFKDYLRIVAARSGNAADPVYQQGPIDNDNAVGNHLLVPDFGLTFRKNHTTIRLYTQTIFDKGVADTANLNQRDQIKGLKILGRDRLLGLSWENPTSKFLQNVLVEGIYTKYQGGPILYQGRDNYYNNGTYNVGWLYKDRIIGTPLFISQQAARQYQLNPSALAGGTVISNRVAGVHAGLKGRVAPTVAYRILATHLRHYGNYYNDAYFTPAKRQTSLLAELPCRFSRLAITPAVAYDFGDLSSNVAGLLRLEWVVR</sequence>
<proteinExistence type="predicted"/>
<evidence type="ECO:0000313" key="2">
    <source>
        <dbReference type="EMBL" id="MBO0359036.1"/>
    </source>
</evidence>
<protein>
    <recommendedName>
        <fullName evidence="4">Capsule assembly Wzi family protein</fullName>
    </recommendedName>
</protein>
<keyword evidence="3" id="KW-1185">Reference proteome</keyword>
<dbReference type="InterPro" id="IPR026950">
    <property type="entry name" value="Caps_assemb_Wzi"/>
</dbReference>
<dbReference type="EMBL" id="JAFLQZ010000008">
    <property type="protein sequence ID" value="MBO0359036.1"/>
    <property type="molecule type" value="Genomic_DNA"/>
</dbReference>
<dbReference type="AlphaFoldDB" id="A0A939JBD8"/>
<gene>
    <name evidence="2" type="ORF">J0X19_13840</name>
</gene>
<feature type="chain" id="PRO_5036680933" description="Capsule assembly Wzi family protein" evidence="1">
    <location>
        <begin position="20"/>
        <end position="484"/>
    </location>
</feature>
<name>A0A939JBD8_9BACT</name>
<accession>A0A939JBD8</accession>
<comment type="caution">
    <text evidence="2">The sequence shown here is derived from an EMBL/GenBank/DDBJ whole genome shotgun (WGS) entry which is preliminary data.</text>
</comment>
<dbReference type="RefSeq" id="WP_206984960.1">
    <property type="nucleotide sequence ID" value="NZ_JAFLQZ010000008.1"/>
</dbReference>
<evidence type="ECO:0008006" key="4">
    <source>
        <dbReference type="Google" id="ProtNLM"/>
    </source>
</evidence>
<dbReference type="InterPro" id="IPR038636">
    <property type="entry name" value="Wzi_sf"/>
</dbReference>